<dbReference type="AlphaFoldDB" id="X6MH51"/>
<dbReference type="EMBL" id="ASPP01021099">
    <property type="protein sequence ID" value="ETO12762.1"/>
    <property type="molecule type" value="Genomic_DNA"/>
</dbReference>
<reference evidence="3 4" key="1">
    <citation type="journal article" date="2013" name="Curr. Biol.">
        <title>The Genome of the Foraminiferan Reticulomyxa filosa.</title>
        <authorList>
            <person name="Glockner G."/>
            <person name="Hulsmann N."/>
            <person name="Schleicher M."/>
            <person name="Noegel A.A."/>
            <person name="Eichinger L."/>
            <person name="Gallinger C."/>
            <person name="Pawlowski J."/>
            <person name="Sierra R."/>
            <person name="Euteneuer U."/>
            <person name="Pillet L."/>
            <person name="Moustafa A."/>
            <person name="Platzer M."/>
            <person name="Groth M."/>
            <person name="Szafranski K."/>
            <person name="Schliwa M."/>
        </authorList>
    </citation>
    <scope>NUCLEOTIDE SEQUENCE [LARGE SCALE GENOMIC DNA]</scope>
</reference>
<proteinExistence type="predicted"/>
<accession>X6MH51</accession>
<dbReference type="InterPro" id="IPR000626">
    <property type="entry name" value="Ubiquitin-like_dom"/>
</dbReference>
<dbReference type="GO" id="GO:0043161">
    <property type="term" value="P:proteasome-mediated ubiquitin-dependent protein catabolic process"/>
    <property type="evidence" value="ECO:0007669"/>
    <property type="project" value="TreeGrafter"/>
</dbReference>
<sequence length="130" mass="14600">MIIQIKTLQNNKFDLEVDANDTVRTEITKHCVAQIKERIHSELDLGEPENQKLIHRGKILKDDQTAQSIGLKEKDFVVVMVKKGKGKKADETESTNTEEATTSSTSSTTTSQVEKLKTNKLTKCIQNITK</sequence>
<protein>
    <submittedName>
        <fullName evidence="3">Rad23 protein</fullName>
    </submittedName>
</protein>
<evidence type="ECO:0000313" key="3">
    <source>
        <dbReference type="EMBL" id="ETO12762.1"/>
    </source>
</evidence>
<dbReference type="GO" id="GO:0005654">
    <property type="term" value="C:nucleoplasm"/>
    <property type="evidence" value="ECO:0007669"/>
    <property type="project" value="TreeGrafter"/>
</dbReference>
<dbReference type="Gene3D" id="3.10.20.90">
    <property type="entry name" value="Phosphatidylinositol 3-kinase Catalytic Subunit, Chain A, domain 1"/>
    <property type="match status" value="1"/>
</dbReference>
<dbReference type="SMART" id="SM00213">
    <property type="entry name" value="UBQ"/>
    <property type="match status" value="1"/>
</dbReference>
<evidence type="ECO:0000313" key="4">
    <source>
        <dbReference type="Proteomes" id="UP000023152"/>
    </source>
</evidence>
<dbReference type="CDD" id="cd01805">
    <property type="entry name" value="Ubl_Rad23"/>
    <property type="match status" value="1"/>
</dbReference>
<keyword evidence="4" id="KW-1185">Reference proteome</keyword>
<dbReference type="OrthoDB" id="419317at2759"/>
<name>X6MH51_RETFI</name>
<dbReference type="SUPFAM" id="SSF54236">
    <property type="entry name" value="Ubiquitin-like"/>
    <property type="match status" value="1"/>
</dbReference>
<dbReference type="Proteomes" id="UP000023152">
    <property type="component" value="Unassembled WGS sequence"/>
</dbReference>
<organism evidence="3 4">
    <name type="scientific">Reticulomyxa filosa</name>
    <dbReference type="NCBI Taxonomy" id="46433"/>
    <lineage>
        <taxon>Eukaryota</taxon>
        <taxon>Sar</taxon>
        <taxon>Rhizaria</taxon>
        <taxon>Retaria</taxon>
        <taxon>Foraminifera</taxon>
        <taxon>Monothalamids</taxon>
        <taxon>Reticulomyxidae</taxon>
        <taxon>Reticulomyxa</taxon>
    </lineage>
</organism>
<feature type="domain" description="Ubiquitin-like" evidence="2">
    <location>
        <begin position="1"/>
        <end position="86"/>
    </location>
</feature>
<dbReference type="PANTHER" id="PTHR10621">
    <property type="entry name" value="UV EXCISION REPAIR PROTEIN RAD23"/>
    <property type="match status" value="1"/>
</dbReference>
<dbReference type="GO" id="GO:0070628">
    <property type="term" value="F:proteasome binding"/>
    <property type="evidence" value="ECO:0007669"/>
    <property type="project" value="TreeGrafter"/>
</dbReference>
<comment type="caution">
    <text evidence="3">The sequence shown here is derived from an EMBL/GenBank/DDBJ whole genome shotgun (WGS) entry which is preliminary data.</text>
</comment>
<dbReference type="PROSITE" id="PS50053">
    <property type="entry name" value="UBIQUITIN_2"/>
    <property type="match status" value="1"/>
</dbReference>
<dbReference type="GO" id="GO:0031593">
    <property type="term" value="F:polyubiquitin modification-dependent protein binding"/>
    <property type="evidence" value="ECO:0007669"/>
    <property type="project" value="TreeGrafter"/>
</dbReference>
<dbReference type="GO" id="GO:0005829">
    <property type="term" value="C:cytosol"/>
    <property type="evidence" value="ECO:0007669"/>
    <property type="project" value="TreeGrafter"/>
</dbReference>
<feature type="compositionally biased region" description="Low complexity" evidence="1">
    <location>
        <begin position="94"/>
        <end position="111"/>
    </location>
</feature>
<dbReference type="GO" id="GO:0043130">
    <property type="term" value="F:ubiquitin binding"/>
    <property type="evidence" value="ECO:0007669"/>
    <property type="project" value="TreeGrafter"/>
</dbReference>
<dbReference type="InterPro" id="IPR029071">
    <property type="entry name" value="Ubiquitin-like_domsf"/>
</dbReference>
<feature type="region of interest" description="Disordered" evidence="1">
    <location>
        <begin position="84"/>
        <end position="114"/>
    </location>
</feature>
<dbReference type="Pfam" id="PF00240">
    <property type="entry name" value="ubiquitin"/>
    <property type="match status" value="1"/>
</dbReference>
<evidence type="ECO:0000259" key="2">
    <source>
        <dbReference type="PROSITE" id="PS50053"/>
    </source>
</evidence>
<gene>
    <name evidence="3" type="ORF">RFI_24613</name>
</gene>
<evidence type="ECO:0000256" key="1">
    <source>
        <dbReference type="SAM" id="MobiDB-lite"/>
    </source>
</evidence>
<dbReference type="PANTHER" id="PTHR10621:SF0">
    <property type="entry name" value="UV EXCISION REPAIR PROTEIN RAD23"/>
    <property type="match status" value="1"/>
</dbReference>